<feature type="region of interest" description="Disordered" evidence="1">
    <location>
        <begin position="297"/>
        <end position="326"/>
    </location>
</feature>
<proteinExistence type="predicted"/>
<dbReference type="Proteomes" id="UP000076722">
    <property type="component" value="Unassembled WGS sequence"/>
</dbReference>
<keyword evidence="3" id="KW-1185">Reference proteome</keyword>
<feature type="compositionally biased region" description="Polar residues" evidence="1">
    <location>
        <begin position="160"/>
        <end position="173"/>
    </location>
</feature>
<feature type="region of interest" description="Disordered" evidence="1">
    <location>
        <begin position="458"/>
        <end position="548"/>
    </location>
</feature>
<gene>
    <name evidence="2" type="ORF">SISNIDRAFT_484364</name>
</gene>
<evidence type="ECO:0000256" key="1">
    <source>
        <dbReference type="SAM" id="MobiDB-lite"/>
    </source>
</evidence>
<feature type="compositionally biased region" description="Polar residues" evidence="1">
    <location>
        <begin position="653"/>
        <end position="667"/>
    </location>
</feature>
<dbReference type="AlphaFoldDB" id="A0A164W8K8"/>
<dbReference type="EMBL" id="KV419403">
    <property type="protein sequence ID" value="KZS94832.1"/>
    <property type="molecule type" value="Genomic_DNA"/>
</dbReference>
<feature type="compositionally biased region" description="Low complexity" evidence="1">
    <location>
        <begin position="673"/>
        <end position="689"/>
    </location>
</feature>
<feature type="compositionally biased region" description="Low complexity" evidence="1">
    <location>
        <begin position="130"/>
        <end position="156"/>
    </location>
</feature>
<protein>
    <submittedName>
        <fullName evidence="2">Uncharacterized protein</fullName>
    </submittedName>
</protein>
<organism evidence="2 3">
    <name type="scientific">Sistotremastrum niveocremeum HHB9708</name>
    <dbReference type="NCBI Taxonomy" id="1314777"/>
    <lineage>
        <taxon>Eukaryota</taxon>
        <taxon>Fungi</taxon>
        <taxon>Dikarya</taxon>
        <taxon>Basidiomycota</taxon>
        <taxon>Agaricomycotina</taxon>
        <taxon>Agaricomycetes</taxon>
        <taxon>Sistotremastrales</taxon>
        <taxon>Sistotremastraceae</taxon>
        <taxon>Sertulicium</taxon>
        <taxon>Sertulicium niveocremeum</taxon>
    </lineage>
</organism>
<evidence type="ECO:0000313" key="3">
    <source>
        <dbReference type="Proteomes" id="UP000076722"/>
    </source>
</evidence>
<name>A0A164W8K8_9AGAM</name>
<feature type="compositionally biased region" description="Pro residues" evidence="1">
    <location>
        <begin position="693"/>
        <end position="704"/>
    </location>
</feature>
<feature type="compositionally biased region" description="Low complexity" evidence="1">
    <location>
        <begin position="482"/>
        <end position="494"/>
    </location>
</feature>
<sequence>MEGFAPSGAMFEADEVDLEPQEGSLQQFIASFPQFSANAGSHSQQNSIFNSLGSHLQQIQHNQISPQGPQAGNPPSQRVVMNRAVSLDNLDNPGNRNLGFLHPRTVQSLGLNEGNKLLRRTASPHPRLQPHSSVSSYSSPRESLSSTPDSPMSSRRSLTRGYSSQGESDSFGSDHQGDISEILRGINYLVSEMKSVSTHLTGLQTEVTELRGQVQVLERSRQMKDVVIEGVSEAEAAAAEMHFSKYVKQPRLRWKDYPLVQNWMGMEGGEQKVEDDGNTAIVVAPDMRPEDVVRIDVDSESDADAATDSRTKGKKKKREKTWQRGTVNSKPWIVDAKGNPVSGKQVGNMNNTAREIFDSLSCKFVLTSFSNFPPAAAEMYCDGMETFHEELRYCNNRWKVIKHGSDTFNSWKQSRRNTAKRAAEKLTKIEPKQEVADVLMDASLQLVDLSLPVPVHSKRARKLSTGTPVPDGPPKKRRSDASENGSGQSASSSNTLPPSHTDPTRQRNASAEQPSPLRVGTPALPAAPPCAPVQAVPSPEISPAPTSDSLYAPAVPRIPTPEAEVCHSMSNVDERNANDAPRALNRLDENANDIPALRPEPVRDSGAQESSLAAGNPPKEMVVPQYSDSRHDIQFLPNASRPVIAEPIAAPSKGTQNSQSPVVTANAQEDHGAASSDATGDSASSAPDAHVSPAPPISQAPPPIAANVAPPSSPKRKNNSKYETLLDVFSGKESFKRSIWTETLTKSEFNSLWAAEKKIDGKEKYWHNLSMEAKKLAKTKEKVIASPSDAPQLS</sequence>
<reference evidence="2 3" key="1">
    <citation type="journal article" date="2016" name="Mol. Biol. Evol.">
        <title>Comparative Genomics of Early-Diverging Mushroom-Forming Fungi Provides Insights into the Origins of Lignocellulose Decay Capabilities.</title>
        <authorList>
            <person name="Nagy L.G."/>
            <person name="Riley R."/>
            <person name="Tritt A."/>
            <person name="Adam C."/>
            <person name="Daum C."/>
            <person name="Floudas D."/>
            <person name="Sun H."/>
            <person name="Yadav J.S."/>
            <person name="Pangilinan J."/>
            <person name="Larsson K.H."/>
            <person name="Matsuura K."/>
            <person name="Barry K."/>
            <person name="Labutti K."/>
            <person name="Kuo R."/>
            <person name="Ohm R.A."/>
            <person name="Bhattacharya S.S."/>
            <person name="Shirouzu T."/>
            <person name="Yoshinaga Y."/>
            <person name="Martin F.M."/>
            <person name="Grigoriev I.V."/>
            <person name="Hibbett D.S."/>
        </authorList>
    </citation>
    <scope>NUCLEOTIDE SEQUENCE [LARGE SCALE GENOMIC DNA]</scope>
    <source>
        <strain evidence="2 3">HHB9708</strain>
    </source>
</reference>
<feature type="region of interest" description="Disordered" evidence="1">
    <location>
        <begin position="574"/>
        <end position="719"/>
    </location>
</feature>
<evidence type="ECO:0000313" key="2">
    <source>
        <dbReference type="EMBL" id="KZS94832.1"/>
    </source>
</evidence>
<feature type="region of interest" description="Disordered" evidence="1">
    <location>
        <begin position="121"/>
        <end position="176"/>
    </location>
</feature>
<accession>A0A164W8K8</accession>